<accession>A0ABQ9F880</accession>
<evidence type="ECO:0000256" key="6">
    <source>
        <dbReference type="RuleBase" id="RU366017"/>
    </source>
</evidence>
<dbReference type="Proteomes" id="UP001217089">
    <property type="component" value="Unassembled WGS sequence"/>
</dbReference>
<gene>
    <name evidence="7" type="ORF">KUTeg_008124</name>
</gene>
<protein>
    <recommendedName>
        <fullName evidence="6">Glycosyltransferase family 92 protein</fullName>
        <ecNumber evidence="6">2.4.1.-</ecNumber>
    </recommendedName>
</protein>
<evidence type="ECO:0000256" key="5">
    <source>
        <dbReference type="ARBA" id="ARBA00023136"/>
    </source>
</evidence>
<comment type="similarity">
    <text evidence="2 6">Belongs to the glycosyltransferase 92 family.</text>
</comment>
<comment type="subcellular location">
    <subcellularLocation>
        <location evidence="1">Membrane</location>
    </subcellularLocation>
</comment>
<evidence type="ECO:0000256" key="2">
    <source>
        <dbReference type="ARBA" id="ARBA00007647"/>
    </source>
</evidence>
<evidence type="ECO:0000256" key="3">
    <source>
        <dbReference type="ARBA" id="ARBA00022676"/>
    </source>
</evidence>
<dbReference type="Pfam" id="PF01697">
    <property type="entry name" value="Glyco_transf_92"/>
    <property type="match status" value="1"/>
</dbReference>
<keyword evidence="8" id="KW-1185">Reference proteome</keyword>
<proteinExistence type="inferred from homology"/>
<evidence type="ECO:0000313" key="8">
    <source>
        <dbReference type="Proteomes" id="UP001217089"/>
    </source>
</evidence>
<dbReference type="EMBL" id="JARBDR010000342">
    <property type="protein sequence ID" value="KAJ8313563.1"/>
    <property type="molecule type" value="Genomic_DNA"/>
</dbReference>
<keyword evidence="4 6" id="KW-0808">Transferase</keyword>
<evidence type="ECO:0000256" key="4">
    <source>
        <dbReference type="ARBA" id="ARBA00022679"/>
    </source>
</evidence>
<keyword evidence="3 6" id="KW-0328">Glycosyltransferase</keyword>
<sequence>MINRSGTRKSFLKIKKKVSIRLLKIASFEHNTFRSQESNYGASKGHNKKINRRNEIRLKSLTRAQKEYYHLKCKILRYCLKKCIAYISSVVEEGIDSCSSTKGVSVQISRNIKQHEKDFCCLHHLMTRRQFFFFLAEFIEFSRILCTEQFKFHNKTLEGDIKDVLDYYEILNIARTLPWSITFAILKIWYNGQSAAIWDCLYRNIPSRFSGF</sequence>
<evidence type="ECO:0000313" key="7">
    <source>
        <dbReference type="EMBL" id="KAJ8313563.1"/>
    </source>
</evidence>
<evidence type="ECO:0000256" key="1">
    <source>
        <dbReference type="ARBA" id="ARBA00004370"/>
    </source>
</evidence>
<name>A0ABQ9F880_TEGGR</name>
<dbReference type="InterPro" id="IPR008166">
    <property type="entry name" value="Glyco_transf_92"/>
</dbReference>
<reference evidence="7 8" key="1">
    <citation type="submission" date="2022-12" db="EMBL/GenBank/DDBJ databases">
        <title>Chromosome-level genome of Tegillarca granosa.</title>
        <authorList>
            <person name="Kim J."/>
        </authorList>
    </citation>
    <scope>NUCLEOTIDE SEQUENCE [LARGE SCALE GENOMIC DNA]</scope>
    <source>
        <strain evidence="7">Teg-2019</strain>
        <tissue evidence="7">Adductor muscle</tissue>
    </source>
</reference>
<keyword evidence="5" id="KW-0472">Membrane</keyword>
<dbReference type="EC" id="2.4.1.-" evidence="6"/>
<comment type="caution">
    <text evidence="7">The sequence shown here is derived from an EMBL/GenBank/DDBJ whole genome shotgun (WGS) entry which is preliminary data.</text>
</comment>
<organism evidence="7 8">
    <name type="scientific">Tegillarca granosa</name>
    <name type="common">Malaysian cockle</name>
    <name type="synonym">Anadara granosa</name>
    <dbReference type="NCBI Taxonomy" id="220873"/>
    <lineage>
        <taxon>Eukaryota</taxon>
        <taxon>Metazoa</taxon>
        <taxon>Spiralia</taxon>
        <taxon>Lophotrochozoa</taxon>
        <taxon>Mollusca</taxon>
        <taxon>Bivalvia</taxon>
        <taxon>Autobranchia</taxon>
        <taxon>Pteriomorphia</taxon>
        <taxon>Arcoida</taxon>
        <taxon>Arcoidea</taxon>
        <taxon>Arcidae</taxon>
        <taxon>Tegillarca</taxon>
    </lineage>
</organism>